<dbReference type="OrthoDB" id="5568716at2"/>
<feature type="transmembrane region" description="Helical" evidence="1">
    <location>
        <begin position="36"/>
        <end position="54"/>
    </location>
</feature>
<keyword evidence="1" id="KW-1133">Transmembrane helix</keyword>
<accession>A0A558DIQ1</accession>
<protein>
    <submittedName>
        <fullName evidence="2">Uncharacterized protein</fullName>
    </submittedName>
</protein>
<feature type="transmembrane region" description="Helical" evidence="1">
    <location>
        <begin position="133"/>
        <end position="150"/>
    </location>
</feature>
<evidence type="ECO:0000313" key="3">
    <source>
        <dbReference type="Proteomes" id="UP000316649"/>
    </source>
</evidence>
<name>A0A558DIQ1_9GAMM</name>
<keyword evidence="3" id="KW-1185">Reference proteome</keyword>
<organism evidence="2 3">
    <name type="scientific">Sedimenticola selenatireducens</name>
    <dbReference type="NCBI Taxonomy" id="191960"/>
    <lineage>
        <taxon>Bacteria</taxon>
        <taxon>Pseudomonadati</taxon>
        <taxon>Pseudomonadota</taxon>
        <taxon>Gammaproteobacteria</taxon>
        <taxon>Chromatiales</taxon>
        <taxon>Sedimenticolaceae</taxon>
        <taxon>Sedimenticola</taxon>
    </lineage>
</organism>
<dbReference type="AlphaFoldDB" id="A0A558DIQ1"/>
<dbReference type="Proteomes" id="UP000316649">
    <property type="component" value="Unassembled WGS sequence"/>
</dbReference>
<keyword evidence="1" id="KW-0472">Membrane</keyword>
<dbReference type="EMBL" id="VMNH01000032">
    <property type="protein sequence ID" value="TVO69003.1"/>
    <property type="molecule type" value="Genomic_DNA"/>
</dbReference>
<sequence length="189" mass="20913">MKHPTFLEGVAVALIASVGSSILFTTVSPMMENLQLVKLLVAGLGLFYTLYLFSRSRERLGRIVTLSAWCISAVIIWIINPPLTLYLLMHIGLIWLTRSLYFYTSLFSALTDFGLSGLSLAAAVWAAVHTGSIFLSIWCFFLLQALFTAIPSDLKKRVSSVDNNIPSADRFHRAEQAAEAALRRLSSLN</sequence>
<feature type="transmembrane region" description="Helical" evidence="1">
    <location>
        <begin position="66"/>
        <end position="88"/>
    </location>
</feature>
<evidence type="ECO:0000313" key="2">
    <source>
        <dbReference type="EMBL" id="TVO69003.1"/>
    </source>
</evidence>
<comment type="caution">
    <text evidence="2">The sequence shown here is derived from an EMBL/GenBank/DDBJ whole genome shotgun (WGS) entry which is preliminary data.</text>
</comment>
<reference evidence="2 3" key="1">
    <citation type="submission" date="2019-07" db="EMBL/GenBank/DDBJ databases">
        <title>The pathways for chlorine oxyanion respiration interact through the shared metabolite chlorate.</title>
        <authorList>
            <person name="Barnum T.P."/>
            <person name="Cheng Y."/>
            <person name="Hill K.A."/>
            <person name="Lucas L.N."/>
            <person name="Carlson H.K."/>
            <person name="Coates J.D."/>
        </authorList>
    </citation>
    <scope>NUCLEOTIDE SEQUENCE [LARGE SCALE GENOMIC DNA]</scope>
    <source>
        <strain evidence="2 3">BK-1</strain>
    </source>
</reference>
<gene>
    <name evidence="2" type="ORF">FHP88_18080</name>
</gene>
<keyword evidence="1" id="KW-0812">Transmembrane</keyword>
<feature type="transmembrane region" description="Helical" evidence="1">
    <location>
        <begin position="6"/>
        <end position="24"/>
    </location>
</feature>
<evidence type="ECO:0000256" key="1">
    <source>
        <dbReference type="SAM" id="Phobius"/>
    </source>
</evidence>
<proteinExistence type="predicted"/>
<dbReference type="RefSeq" id="WP_144360506.1">
    <property type="nucleotide sequence ID" value="NZ_VMNH01000032.1"/>
</dbReference>